<dbReference type="VEuPathDB" id="FungiDB:H257_16919"/>
<evidence type="ECO:0000256" key="1">
    <source>
        <dbReference type="SAM" id="MobiDB-lite"/>
    </source>
</evidence>
<evidence type="ECO:0000313" key="2">
    <source>
        <dbReference type="EMBL" id="KAF0703374.1"/>
    </source>
</evidence>
<dbReference type="Proteomes" id="UP000469452">
    <property type="component" value="Unassembled WGS sequence"/>
</dbReference>
<sequence>MASIDPSQDQVPQGGTQPGPGEGSYNSRLRFLKYRDVGGGDFDPSTRGCVEEWLDSMERYIADDGEMKGVVWPERLKHSLIADRLKGRAAKWYSHALKGLKPEERTDTIKADMIARAKRTSETWQEYSDVLYEMAEGITVPEAWLVACFTKGVDPAAAKDLHMSKVTTMLEGVQLLQLLYGPGNGGMGTKTTRAYAATVQDQEKESEEEPRSVKDQKVI</sequence>
<feature type="compositionally biased region" description="Basic and acidic residues" evidence="1">
    <location>
        <begin position="209"/>
        <end position="219"/>
    </location>
</feature>
<evidence type="ECO:0000313" key="3">
    <source>
        <dbReference type="Proteomes" id="UP000469452"/>
    </source>
</evidence>
<proteinExistence type="predicted"/>
<evidence type="ECO:0008006" key="4">
    <source>
        <dbReference type="Google" id="ProtNLM"/>
    </source>
</evidence>
<name>A0A6A4Z2B6_APHAT</name>
<feature type="region of interest" description="Disordered" evidence="1">
    <location>
        <begin position="197"/>
        <end position="219"/>
    </location>
</feature>
<feature type="region of interest" description="Disordered" evidence="1">
    <location>
        <begin position="1"/>
        <end position="26"/>
    </location>
</feature>
<dbReference type="EMBL" id="VJMI01020784">
    <property type="protein sequence ID" value="KAF0703374.1"/>
    <property type="molecule type" value="Genomic_DNA"/>
</dbReference>
<feature type="non-terminal residue" evidence="2">
    <location>
        <position position="219"/>
    </location>
</feature>
<organism evidence="2 3">
    <name type="scientific">Aphanomyces astaci</name>
    <name type="common">Crayfish plague agent</name>
    <dbReference type="NCBI Taxonomy" id="112090"/>
    <lineage>
        <taxon>Eukaryota</taxon>
        <taxon>Sar</taxon>
        <taxon>Stramenopiles</taxon>
        <taxon>Oomycota</taxon>
        <taxon>Saprolegniomycetes</taxon>
        <taxon>Saprolegniales</taxon>
        <taxon>Verrucalvaceae</taxon>
        <taxon>Aphanomyces</taxon>
    </lineage>
</organism>
<gene>
    <name evidence="2" type="ORF">AaE_015404</name>
</gene>
<dbReference type="AlphaFoldDB" id="A0A6A4Z2B6"/>
<protein>
    <recommendedName>
        <fullName evidence="4">Retrotransposon gag domain-containing protein</fullName>
    </recommendedName>
</protein>
<accession>A0A6A4Z2B6</accession>
<comment type="caution">
    <text evidence="2">The sequence shown here is derived from an EMBL/GenBank/DDBJ whole genome shotgun (WGS) entry which is preliminary data.</text>
</comment>
<reference evidence="2 3" key="1">
    <citation type="submission" date="2019-06" db="EMBL/GenBank/DDBJ databases">
        <title>Genomics analysis of Aphanomyces spp. identifies a new class of oomycete effector associated with host adaptation.</title>
        <authorList>
            <person name="Gaulin E."/>
        </authorList>
    </citation>
    <scope>NUCLEOTIDE SEQUENCE [LARGE SCALE GENOMIC DNA]</scope>
    <source>
        <strain evidence="2 3">E</strain>
    </source>
</reference>